<dbReference type="GO" id="GO:0005829">
    <property type="term" value="C:cytosol"/>
    <property type="evidence" value="ECO:0007669"/>
    <property type="project" value="UniProtKB-ARBA"/>
</dbReference>
<comment type="caution">
    <text evidence="5">The sequence shown here is derived from an EMBL/GenBank/DDBJ whole genome shotgun (WGS) entry which is preliminary data.</text>
</comment>
<protein>
    <recommendedName>
        <fullName evidence="4">NADH:flavin oxidoreductase/NADH oxidase N-terminal domain-containing protein</fullName>
    </recommendedName>
</protein>
<name>A0A8H7T596_9HELO</name>
<dbReference type="EMBL" id="JAFJYH010000363">
    <property type="protein sequence ID" value="KAG4412643.1"/>
    <property type="molecule type" value="Genomic_DNA"/>
</dbReference>
<keyword evidence="3" id="KW-0560">Oxidoreductase</keyword>
<dbReference type="SUPFAM" id="SSF51395">
    <property type="entry name" value="FMN-linked oxidoreductases"/>
    <property type="match status" value="1"/>
</dbReference>
<dbReference type="Gene3D" id="3.20.20.70">
    <property type="entry name" value="Aldolase class I"/>
    <property type="match status" value="1"/>
</dbReference>
<dbReference type="GO" id="GO:0016628">
    <property type="term" value="F:oxidoreductase activity, acting on the CH-CH group of donors, NAD or NADP as acceptor"/>
    <property type="evidence" value="ECO:0007669"/>
    <property type="project" value="UniProtKB-ARBA"/>
</dbReference>
<keyword evidence="6" id="KW-1185">Reference proteome</keyword>
<organism evidence="5 6">
    <name type="scientific">Cadophora malorum</name>
    <dbReference type="NCBI Taxonomy" id="108018"/>
    <lineage>
        <taxon>Eukaryota</taxon>
        <taxon>Fungi</taxon>
        <taxon>Dikarya</taxon>
        <taxon>Ascomycota</taxon>
        <taxon>Pezizomycotina</taxon>
        <taxon>Leotiomycetes</taxon>
        <taxon>Helotiales</taxon>
        <taxon>Ploettnerulaceae</taxon>
        <taxon>Cadophora</taxon>
    </lineage>
</organism>
<accession>A0A8H7T596</accession>
<evidence type="ECO:0000313" key="6">
    <source>
        <dbReference type="Proteomes" id="UP000664132"/>
    </source>
</evidence>
<dbReference type="InterPro" id="IPR013785">
    <property type="entry name" value="Aldolase_TIM"/>
</dbReference>
<dbReference type="Proteomes" id="UP000664132">
    <property type="component" value="Unassembled WGS sequence"/>
</dbReference>
<dbReference type="OrthoDB" id="276546at2759"/>
<sequence>MGSATQPHDACKLFTPLQLGTMKLSHRVLMSPLTRARCPGSIPTPLVEEYYAQRATEGGLLISEGMHPSLMAGNFVGVPGMFAPEHVRAWKKVTDAVHAKGAYMACQLWHTGRFAVSVQLGGRQPLSSSATNVGSVNRLTTQGSVPHELSKPMSLQEIKYTIADHVHAAICAIEAGFDCVEITAGNGYLCDQFLNDNVNFRNDQYGGSKENRARFTLEILDAIISAIGASKVSLRFSPWGTVWMPLDSDPIETFRYVLSEVEKRGVAYVCLTQPRTDLLLEESTKWGNLYKAVEEGKVAATAEDFHLRHFEEVLKTTPKLTTGNYNSENCFDEVENGEIDAVTFGRWFISNPDLVEKIREGKKLTEWDVKKFYTPGKEGYTDYPVGEVS</sequence>
<reference evidence="5" key="1">
    <citation type="submission" date="2021-02" db="EMBL/GenBank/DDBJ databases">
        <title>Genome sequence Cadophora malorum strain M34.</title>
        <authorList>
            <person name="Stefanovic E."/>
            <person name="Vu D."/>
            <person name="Scully C."/>
            <person name="Dijksterhuis J."/>
            <person name="Roader J."/>
            <person name="Houbraken J."/>
        </authorList>
    </citation>
    <scope>NUCLEOTIDE SEQUENCE</scope>
    <source>
        <strain evidence="5">M34</strain>
    </source>
</reference>
<dbReference type="AlphaFoldDB" id="A0A8H7T596"/>
<gene>
    <name evidence="5" type="ORF">IFR04_014214</name>
</gene>
<feature type="domain" description="NADH:flavin oxidoreductase/NADH oxidase N-terminal" evidence="4">
    <location>
        <begin position="12"/>
        <end position="363"/>
    </location>
</feature>
<evidence type="ECO:0000313" key="5">
    <source>
        <dbReference type="EMBL" id="KAG4412643.1"/>
    </source>
</evidence>
<comment type="similarity">
    <text evidence="2">Belongs to the NADH:flavin oxidoreductase/NADH oxidase family.</text>
</comment>
<dbReference type="PANTHER" id="PTHR22893:SF93">
    <property type="entry name" value="HYPOTHETICAL OXIDOREDUCTASE (EUROFUNG)"/>
    <property type="match status" value="1"/>
</dbReference>
<dbReference type="FunFam" id="3.20.20.70:FF:000059">
    <property type="entry name" value="N-ethylmaleimide reductase, FMN-linked"/>
    <property type="match status" value="1"/>
</dbReference>
<dbReference type="PANTHER" id="PTHR22893">
    <property type="entry name" value="NADH OXIDOREDUCTASE-RELATED"/>
    <property type="match status" value="1"/>
</dbReference>
<evidence type="ECO:0000256" key="2">
    <source>
        <dbReference type="ARBA" id="ARBA00005979"/>
    </source>
</evidence>
<dbReference type="Pfam" id="PF00724">
    <property type="entry name" value="Oxidored_FMN"/>
    <property type="match status" value="1"/>
</dbReference>
<evidence type="ECO:0000259" key="4">
    <source>
        <dbReference type="Pfam" id="PF00724"/>
    </source>
</evidence>
<dbReference type="GO" id="GO:0010181">
    <property type="term" value="F:FMN binding"/>
    <property type="evidence" value="ECO:0007669"/>
    <property type="project" value="InterPro"/>
</dbReference>
<proteinExistence type="inferred from homology"/>
<comment type="cofactor">
    <cofactor evidence="1">
        <name>FMN</name>
        <dbReference type="ChEBI" id="CHEBI:58210"/>
    </cofactor>
</comment>
<dbReference type="InterPro" id="IPR001155">
    <property type="entry name" value="OxRdtase_FMN_N"/>
</dbReference>
<evidence type="ECO:0000256" key="3">
    <source>
        <dbReference type="ARBA" id="ARBA00023002"/>
    </source>
</evidence>
<dbReference type="CDD" id="cd02933">
    <property type="entry name" value="OYE_like_FMN"/>
    <property type="match status" value="1"/>
</dbReference>
<dbReference type="InterPro" id="IPR045247">
    <property type="entry name" value="Oye-like"/>
</dbReference>
<evidence type="ECO:0000256" key="1">
    <source>
        <dbReference type="ARBA" id="ARBA00001917"/>
    </source>
</evidence>